<gene>
    <name evidence="1" type="ORF">ACFOUW_22230</name>
</gene>
<keyword evidence="2" id="KW-1185">Reference proteome</keyword>
<dbReference type="Proteomes" id="UP001595699">
    <property type="component" value="Unassembled WGS sequence"/>
</dbReference>
<name>A0ABV7YGY1_9ACTN</name>
<organism evidence="1 2">
    <name type="scientific">Tenggerimyces flavus</name>
    <dbReference type="NCBI Taxonomy" id="1708749"/>
    <lineage>
        <taxon>Bacteria</taxon>
        <taxon>Bacillati</taxon>
        <taxon>Actinomycetota</taxon>
        <taxon>Actinomycetes</taxon>
        <taxon>Propionibacteriales</taxon>
        <taxon>Nocardioidaceae</taxon>
        <taxon>Tenggerimyces</taxon>
    </lineage>
</organism>
<comment type="caution">
    <text evidence="1">The sequence shown here is derived from an EMBL/GenBank/DDBJ whole genome shotgun (WGS) entry which is preliminary data.</text>
</comment>
<protein>
    <submittedName>
        <fullName evidence="1">Uncharacterized protein</fullName>
    </submittedName>
</protein>
<evidence type="ECO:0000313" key="2">
    <source>
        <dbReference type="Proteomes" id="UP001595699"/>
    </source>
</evidence>
<sequence>MTAREQLHHLVDRLDDDQAVRALALLEPLAELELVVAGARRSTTSLYDSHSSHELLSHESMLAHEGTDTLQVTRCSGRHRRW</sequence>
<reference evidence="2" key="1">
    <citation type="journal article" date="2019" name="Int. J. Syst. Evol. Microbiol.">
        <title>The Global Catalogue of Microorganisms (GCM) 10K type strain sequencing project: providing services to taxonomists for standard genome sequencing and annotation.</title>
        <authorList>
            <consortium name="The Broad Institute Genomics Platform"/>
            <consortium name="The Broad Institute Genome Sequencing Center for Infectious Disease"/>
            <person name="Wu L."/>
            <person name="Ma J."/>
        </authorList>
    </citation>
    <scope>NUCLEOTIDE SEQUENCE [LARGE SCALE GENOMIC DNA]</scope>
    <source>
        <strain evidence="2">CGMCC 4.7241</strain>
    </source>
</reference>
<evidence type="ECO:0000313" key="1">
    <source>
        <dbReference type="EMBL" id="MFC3763574.1"/>
    </source>
</evidence>
<dbReference type="RefSeq" id="WP_205115641.1">
    <property type="nucleotide sequence ID" value="NZ_JAFBCM010000001.1"/>
</dbReference>
<proteinExistence type="predicted"/>
<dbReference type="EMBL" id="JBHRZH010000019">
    <property type="protein sequence ID" value="MFC3763574.1"/>
    <property type="molecule type" value="Genomic_DNA"/>
</dbReference>
<accession>A0ABV7YGY1</accession>